<evidence type="ECO:0000313" key="4">
    <source>
        <dbReference type="Proteomes" id="UP000001996"/>
    </source>
</evidence>
<dbReference type="VEuPathDB" id="FungiDB:LELG_01628"/>
<dbReference type="Pfam" id="PF25409">
    <property type="entry name" value="PH_33"/>
    <property type="match status" value="1"/>
</dbReference>
<protein>
    <recommendedName>
        <fullName evidence="2">PH-like domain-containing protein</fullName>
    </recommendedName>
</protein>
<dbReference type="InParanoid" id="A5DW92"/>
<dbReference type="Proteomes" id="UP000001996">
    <property type="component" value="Unassembled WGS sequence"/>
</dbReference>
<dbReference type="OrthoDB" id="4083297at2759"/>
<evidence type="ECO:0000259" key="2">
    <source>
        <dbReference type="Pfam" id="PF25409"/>
    </source>
</evidence>
<reference evidence="3 4" key="1">
    <citation type="journal article" date="2009" name="Nature">
        <title>Evolution of pathogenicity and sexual reproduction in eight Candida genomes.</title>
        <authorList>
            <person name="Butler G."/>
            <person name="Rasmussen M.D."/>
            <person name="Lin M.F."/>
            <person name="Santos M.A."/>
            <person name="Sakthikumar S."/>
            <person name="Munro C.A."/>
            <person name="Rheinbay E."/>
            <person name="Grabherr M."/>
            <person name="Forche A."/>
            <person name="Reedy J.L."/>
            <person name="Agrafioti I."/>
            <person name="Arnaud M.B."/>
            <person name="Bates S."/>
            <person name="Brown A.J."/>
            <person name="Brunke S."/>
            <person name="Costanzo M.C."/>
            <person name="Fitzpatrick D.A."/>
            <person name="de Groot P.W."/>
            <person name="Harris D."/>
            <person name="Hoyer L.L."/>
            <person name="Hube B."/>
            <person name="Klis F.M."/>
            <person name="Kodira C."/>
            <person name="Lennard N."/>
            <person name="Logue M.E."/>
            <person name="Martin R."/>
            <person name="Neiman A.M."/>
            <person name="Nikolaou E."/>
            <person name="Quail M.A."/>
            <person name="Quinn J."/>
            <person name="Santos M.C."/>
            <person name="Schmitzberger F.F."/>
            <person name="Sherlock G."/>
            <person name="Shah P."/>
            <person name="Silverstein K.A."/>
            <person name="Skrzypek M.S."/>
            <person name="Soll D."/>
            <person name="Staggs R."/>
            <person name="Stansfield I."/>
            <person name="Stumpf M.P."/>
            <person name="Sudbery P.E."/>
            <person name="Srikantha T."/>
            <person name="Zeng Q."/>
            <person name="Berman J."/>
            <person name="Berriman M."/>
            <person name="Heitman J."/>
            <person name="Gow N.A."/>
            <person name="Lorenz M.C."/>
            <person name="Birren B.W."/>
            <person name="Kellis M."/>
            <person name="Cuomo C.A."/>
        </authorList>
    </citation>
    <scope>NUCLEOTIDE SEQUENCE [LARGE SCALE GENOMIC DNA]</scope>
    <source>
        <strain evidence="4">ATCC 11503 / BCRC 21390 / CBS 2605 / JCM 1781 / NBRC 1676 / NRRL YB-4239</strain>
    </source>
</reference>
<feature type="compositionally biased region" description="Polar residues" evidence="1">
    <location>
        <begin position="755"/>
        <end position="782"/>
    </location>
</feature>
<feature type="region of interest" description="Disordered" evidence="1">
    <location>
        <begin position="374"/>
        <end position="401"/>
    </location>
</feature>
<dbReference type="EMBL" id="CH981525">
    <property type="protein sequence ID" value="EDK43450.1"/>
    <property type="molecule type" value="Genomic_DNA"/>
</dbReference>
<feature type="region of interest" description="Disordered" evidence="1">
    <location>
        <begin position="721"/>
        <end position="816"/>
    </location>
</feature>
<accession>A5DW92</accession>
<proteinExistence type="predicted"/>
<gene>
    <name evidence="3" type="ORF">LELG_01628</name>
</gene>
<dbReference type="HOGENOM" id="CLU_011861_0_0_1"/>
<dbReference type="KEGG" id="lel:PVL30_001599"/>
<organism evidence="3 4">
    <name type="scientific">Lodderomyces elongisporus (strain ATCC 11503 / CBS 2605 / JCM 1781 / NBRC 1676 / NRRL YB-4239)</name>
    <name type="common">Yeast</name>
    <name type="synonym">Saccharomyces elongisporus</name>
    <dbReference type="NCBI Taxonomy" id="379508"/>
    <lineage>
        <taxon>Eukaryota</taxon>
        <taxon>Fungi</taxon>
        <taxon>Dikarya</taxon>
        <taxon>Ascomycota</taxon>
        <taxon>Saccharomycotina</taxon>
        <taxon>Pichiomycetes</taxon>
        <taxon>Debaryomycetaceae</taxon>
        <taxon>Candida/Lodderomyces clade</taxon>
        <taxon>Lodderomyces</taxon>
    </lineage>
</organism>
<feature type="compositionally biased region" description="Acidic residues" evidence="1">
    <location>
        <begin position="533"/>
        <end position="559"/>
    </location>
</feature>
<feature type="compositionally biased region" description="Basic and acidic residues" evidence="1">
    <location>
        <begin position="783"/>
        <end position="792"/>
    </location>
</feature>
<feature type="domain" description="PH-like" evidence="2">
    <location>
        <begin position="192"/>
        <end position="348"/>
    </location>
</feature>
<feature type="region of interest" description="Disordered" evidence="1">
    <location>
        <begin position="530"/>
        <end position="559"/>
    </location>
</feature>
<feature type="compositionally biased region" description="Low complexity" evidence="1">
    <location>
        <begin position="721"/>
        <end position="736"/>
    </location>
</feature>
<feature type="compositionally biased region" description="Polar residues" evidence="1">
    <location>
        <begin position="793"/>
        <end position="804"/>
    </location>
</feature>
<evidence type="ECO:0000256" key="1">
    <source>
        <dbReference type="SAM" id="MobiDB-lite"/>
    </source>
</evidence>
<feature type="region of interest" description="Disordered" evidence="1">
    <location>
        <begin position="665"/>
        <end position="689"/>
    </location>
</feature>
<sequence length="1212" mass="135416">MSPLVVTPLPNQLIKQLQTSTNKTNDTLLEILSIVRTLKVQTTATSTTNTKSSSSSLASITRGLYTKNNKLLTLINNQLINLESIEQNDQLQSFKNFLNQVIIWYNEEDVYLLYQKYSTLISLVLVDSLDKIKSKISAKLMEPVQNTDNLISFIKQCATYIRNPFILEKLNTISHQLELINTNFANNNKDKQLSSIQFDKVRSFNASSSTKLKGNDLVSSYFSINQIVHRTCNAQITLNKEPVELVLLDLIGNGNNNNNTTNNENYNALAILKIEKIMARNTNINSTRYLLYPPFRVNELSISHSDNYIHLKSIDFLSLNAETGMMRLDFENSQLCNRWAYYLSHICPLEINKTLDKNKQFLLSSSSDEAINSKLAITRGNGKNNENGEEKRRGQGHENENEIGNEYQMSGLGINLVSDLEHKKLMSSEETIVLQTPVRSTFKELISSPSISPKKPPTAQKPQNQVLLEENVNGKIKASKSHIKNNAEDSLRSQYRQSLDLIRKTISDYPTPCIPYEGETNENKMNALNAQEGEGEERNEEDEVDIIEDDEGEEKEEDDERLFHIVNRRKLSDDLTGSRPVSYQAEVVKCEVSPESHQSITSAPDSIKENEIKVPNLLIPATTYKGRFADSVPDLSLKKPNTKKIFELSNGSAIDIAHFGQSHTPEFARPGLPSFQSTESHMKLKQKPRKRSIFSIFKKGDAGSAPTSISASIPAATTTTINTTTTSSSSSSSASAFLTELTPREELEGIEDGAQTETRVESQNTKECSTDASGDVSSTQIERTSKENDESMTRSNSDLVSSATRQERVSKLPGPFALPSSTSMQFFKPHLNGSAISIQQNSGTNGNVNGTTNANGIGAGASLSPEKALEIPQDLKDEINLESTEDFYISQSSPRSMKISKWKAKYGKWEMLTTAESIFVKIVLDSNTYKCWFIVFKEEFDQNENETIDVPVLLLDLNSSFTKARSSSALDMQLTSINSITGERMLIMIRCTSGSLINEMLSNLEAALVKTTKPTRAFGSLHNLLQASLQGSHGLTSNNTLSSSIMDRNPSKSSTFTSLSSINSSCAGKTLLQKHSINTYEVYNSCVMNNPSSTRHRELETTIRLQKQLNSFSDINNPSSWKILSMCDLSIDKVNDPLTHVVHYHIQLSSNEDIENNEKQPSQYSWLISDENKSQIVLKIGRAGLLVKVSEDEIYMLECKGKKEFKRLYEIF</sequence>
<feature type="compositionally biased region" description="Basic and acidic residues" evidence="1">
    <location>
        <begin position="386"/>
        <end position="400"/>
    </location>
</feature>
<evidence type="ECO:0000313" key="3">
    <source>
        <dbReference type="EMBL" id="EDK43450.1"/>
    </source>
</evidence>
<dbReference type="InterPro" id="IPR058189">
    <property type="entry name" value="PH-like_ascomyc"/>
</dbReference>
<keyword evidence="4" id="KW-1185">Reference proteome</keyword>
<feature type="compositionally biased region" description="Low complexity" evidence="1">
    <location>
        <begin position="841"/>
        <end position="856"/>
    </location>
</feature>
<feature type="region of interest" description="Disordered" evidence="1">
    <location>
        <begin position="837"/>
        <end position="861"/>
    </location>
</feature>
<name>A5DW92_LODEL</name>
<dbReference type="eggNOG" id="ENOG502R2U5">
    <property type="taxonomic scope" value="Eukaryota"/>
</dbReference>
<dbReference type="AlphaFoldDB" id="A5DW92"/>
<dbReference type="GeneID" id="5234567"/>
<dbReference type="OMA" id="FMIECKG"/>